<comment type="caution">
    <text evidence="1">The sequence shown here is derived from an EMBL/GenBank/DDBJ whole genome shotgun (WGS) entry which is preliminary data.</text>
</comment>
<dbReference type="AlphaFoldDB" id="A0AAV4C0G8"/>
<proteinExistence type="predicted"/>
<sequence>MGIEPVFIFVGKPVAPPHIATDITVDNNKVGNRSDTIKECEEASLSKELHWLAYSYPREKLHKPIVWKDKNIIISLDWCFL</sequence>
<keyword evidence="2" id="KW-1185">Reference proteome</keyword>
<name>A0AAV4C0G8_9GAST</name>
<evidence type="ECO:0000313" key="2">
    <source>
        <dbReference type="Proteomes" id="UP000735302"/>
    </source>
</evidence>
<protein>
    <recommendedName>
        <fullName evidence="3">XPG N-terminal domain-containing protein</fullName>
    </recommendedName>
</protein>
<accession>A0AAV4C0G8</accession>
<evidence type="ECO:0008006" key="3">
    <source>
        <dbReference type="Google" id="ProtNLM"/>
    </source>
</evidence>
<dbReference type="Proteomes" id="UP000735302">
    <property type="component" value="Unassembled WGS sequence"/>
</dbReference>
<evidence type="ECO:0000313" key="1">
    <source>
        <dbReference type="EMBL" id="GFO24179.1"/>
    </source>
</evidence>
<reference evidence="1 2" key="1">
    <citation type="journal article" date="2021" name="Elife">
        <title>Chloroplast acquisition without the gene transfer in kleptoplastic sea slugs, Plakobranchus ocellatus.</title>
        <authorList>
            <person name="Maeda T."/>
            <person name="Takahashi S."/>
            <person name="Yoshida T."/>
            <person name="Shimamura S."/>
            <person name="Takaki Y."/>
            <person name="Nagai Y."/>
            <person name="Toyoda A."/>
            <person name="Suzuki Y."/>
            <person name="Arimoto A."/>
            <person name="Ishii H."/>
            <person name="Satoh N."/>
            <person name="Nishiyama T."/>
            <person name="Hasebe M."/>
            <person name="Maruyama T."/>
            <person name="Minagawa J."/>
            <person name="Obokata J."/>
            <person name="Shigenobu S."/>
        </authorList>
    </citation>
    <scope>NUCLEOTIDE SEQUENCE [LARGE SCALE GENOMIC DNA]</scope>
</reference>
<gene>
    <name evidence="1" type="ORF">PoB_005068400</name>
</gene>
<organism evidence="1 2">
    <name type="scientific">Plakobranchus ocellatus</name>
    <dbReference type="NCBI Taxonomy" id="259542"/>
    <lineage>
        <taxon>Eukaryota</taxon>
        <taxon>Metazoa</taxon>
        <taxon>Spiralia</taxon>
        <taxon>Lophotrochozoa</taxon>
        <taxon>Mollusca</taxon>
        <taxon>Gastropoda</taxon>
        <taxon>Heterobranchia</taxon>
        <taxon>Euthyneura</taxon>
        <taxon>Panpulmonata</taxon>
        <taxon>Sacoglossa</taxon>
        <taxon>Placobranchoidea</taxon>
        <taxon>Plakobranchidae</taxon>
        <taxon>Plakobranchus</taxon>
    </lineage>
</organism>
<dbReference type="EMBL" id="BLXT01005595">
    <property type="protein sequence ID" value="GFO24179.1"/>
    <property type="molecule type" value="Genomic_DNA"/>
</dbReference>